<reference evidence="4 5" key="1">
    <citation type="journal article" date="2007" name="Science">
        <title>Sea anemone genome reveals ancestral eumetazoan gene repertoire and genomic organization.</title>
        <authorList>
            <person name="Putnam N.H."/>
            <person name="Srivastava M."/>
            <person name="Hellsten U."/>
            <person name="Dirks B."/>
            <person name="Chapman J."/>
            <person name="Salamov A."/>
            <person name="Terry A."/>
            <person name="Shapiro H."/>
            <person name="Lindquist E."/>
            <person name="Kapitonov V.V."/>
            <person name="Jurka J."/>
            <person name="Genikhovich G."/>
            <person name="Grigoriev I.V."/>
            <person name="Lucas S.M."/>
            <person name="Steele R.E."/>
            <person name="Finnerty J.R."/>
            <person name="Technau U."/>
            <person name="Martindale M.Q."/>
            <person name="Rokhsar D.S."/>
        </authorList>
    </citation>
    <scope>NUCLEOTIDE SEQUENCE [LARGE SCALE GENOMIC DNA]</scope>
    <source>
        <strain evidence="5">CH2 X CH6</strain>
    </source>
</reference>
<dbReference type="InterPro" id="IPR012677">
    <property type="entry name" value="Nucleotide-bd_a/b_plait_sf"/>
</dbReference>
<dbReference type="InterPro" id="IPR000504">
    <property type="entry name" value="RRM_dom"/>
</dbReference>
<dbReference type="eggNOG" id="KOG4733">
    <property type="taxonomic scope" value="Eukaryota"/>
</dbReference>
<evidence type="ECO:0000313" key="4">
    <source>
        <dbReference type="EMBL" id="EDO47994.1"/>
    </source>
</evidence>
<dbReference type="STRING" id="45351.A7RKI9"/>
<evidence type="ECO:0000256" key="2">
    <source>
        <dbReference type="SAM" id="MobiDB-lite"/>
    </source>
</evidence>
<dbReference type="Pfam" id="PF00076">
    <property type="entry name" value="RRM_1"/>
    <property type="match status" value="1"/>
</dbReference>
<dbReference type="EMBL" id="DS469516">
    <property type="protein sequence ID" value="EDO47994.1"/>
    <property type="molecule type" value="Genomic_DNA"/>
</dbReference>
<evidence type="ECO:0000259" key="3">
    <source>
        <dbReference type="PROSITE" id="PS50102"/>
    </source>
</evidence>
<name>A7RKI9_NEMVE</name>
<dbReference type="GO" id="GO:0005634">
    <property type="term" value="C:nucleus"/>
    <property type="evidence" value="ECO:0000318"/>
    <property type="project" value="GO_Central"/>
</dbReference>
<dbReference type="GO" id="GO:0005737">
    <property type="term" value="C:cytoplasm"/>
    <property type="evidence" value="ECO:0000318"/>
    <property type="project" value="GO_Central"/>
</dbReference>
<dbReference type="AlphaFoldDB" id="A7RKI9"/>
<evidence type="ECO:0000313" key="5">
    <source>
        <dbReference type="Proteomes" id="UP000001593"/>
    </source>
</evidence>
<dbReference type="SMART" id="SM00360">
    <property type="entry name" value="RRM"/>
    <property type="match status" value="1"/>
</dbReference>
<proteinExistence type="predicted"/>
<feature type="region of interest" description="Disordered" evidence="2">
    <location>
        <begin position="49"/>
        <end position="147"/>
    </location>
</feature>
<organism evidence="4 5">
    <name type="scientific">Nematostella vectensis</name>
    <name type="common">Starlet sea anemone</name>
    <dbReference type="NCBI Taxonomy" id="45351"/>
    <lineage>
        <taxon>Eukaryota</taxon>
        <taxon>Metazoa</taxon>
        <taxon>Cnidaria</taxon>
        <taxon>Anthozoa</taxon>
        <taxon>Hexacorallia</taxon>
        <taxon>Actiniaria</taxon>
        <taxon>Edwardsiidae</taxon>
        <taxon>Nematostella</taxon>
    </lineage>
</organism>
<evidence type="ECO:0000256" key="1">
    <source>
        <dbReference type="PROSITE-ProRule" id="PRU00176"/>
    </source>
</evidence>
<protein>
    <recommendedName>
        <fullName evidence="3">RRM domain-containing protein</fullName>
    </recommendedName>
</protein>
<feature type="compositionally biased region" description="Basic and acidic residues" evidence="2">
    <location>
        <begin position="54"/>
        <end position="70"/>
    </location>
</feature>
<keyword evidence="1" id="KW-0694">RNA-binding</keyword>
<dbReference type="GO" id="GO:0003729">
    <property type="term" value="F:mRNA binding"/>
    <property type="evidence" value="ECO:0000318"/>
    <property type="project" value="GO_Central"/>
</dbReference>
<dbReference type="Gene3D" id="3.30.70.330">
    <property type="match status" value="1"/>
</dbReference>
<gene>
    <name evidence="4" type="ORF">NEMVEDRAFT_v1g238935</name>
</gene>
<accession>A7RKI9</accession>
<dbReference type="InterPro" id="IPR035979">
    <property type="entry name" value="RBD_domain_sf"/>
</dbReference>
<feature type="compositionally biased region" description="Basic and acidic residues" evidence="2">
    <location>
        <begin position="126"/>
        <end position="137"/>
    </location>
</feature>
<dbReference type="OMA" id="XTESEWI"/>
<feature type="compositionally biased region" description="Polar residues" evidence="2">
    <location>
        <begin position="97"/>
        <end position="106"/>
    </location>
</feature>
<dbReference type="SUPFAM" id="SSF54928">
    <property type="entry name" value="RNA-binding domain, RBD"/>
    <property type="match status" value="1"/>
</dbReference>
<feature type="compositionally biased region" description="Basic and acidic residues" evidence="2">
    <location>
        <begin position="81"/>
        <end position="93"/>
    </location>
</feature>
<keyword evidence="5" id="KW-1185">Reference proteome</keyword>
<dbReference type="Proteomes" id="UP000001593">
    <property type="component" value="Unassembled WGS sequence"/>
</dbReference>
<dbReference type="HOGENOM" id="CLU_1062831_0_0_1"/>
<sequence>MADDEFDEDYYTEVILSKPPLDQIDIAPVGRARGKIPLDLNKLRLPKRAFGGVDDGKAGRSRGRGEEIKARALGHAGPARIPRERPGQRHEIFSKTAFPSLTTPATKGTGYPIKTVQSQSKRKKDNKSAKTNKKETDSDLAWPSLPVSESMRWEDDEETFHEKSCNGQMPKGPQQNDVASDGKDLIIQNLPKGIQEKDLKELLQLYGNVLVCNIERDSNGDSLGSALVRMESTTECEWVISCYDNQEYPGSSERLHCKFLGE</sequence>
<feature type="domain" description="RRM" evidence="3">
    <location>
        <begin position="183"/>
        <end position="262"/>
    </location>
</feature>
<dbReference type="InParanoid" id="A7RKI9"/>
<dbReference type="PROSITE" id="PS50102">
    <property type="entry name" value="RRM"/>
    <property type="match status" value="1"/>
</dbReference>